<evidence type="ECO:0000256" key="1">
    <source>
        <dbReference type="ARBA" id="ARBA00004294"/>
    </source>
</evidence>
<comment type="caution">
    <text evidence="14">The sequence shown here is derived from an EMBL/GenBank/DDBJ whole genome shotgun (WGS) entry which is preliminary data.</text>
</comment>
<name>A0A922LD96_DERFA</name>
<comment type="subcellular location">
    <subcellularLocation>
        <location evidence="3">Cytoplasm</location>
    </subcellularLocation>
    <subcellularLocation>
        <location evidence="2">Mitochondrion matrix</location>
    </subcellularLocation>
    <subcellularLocation>
        <location evidence="1">Mitochondrion outer membrane</location>
    </subcellularLocation>
</comment>
<evidence type="ECO:0000256" key="12">
    <source>
        <dbReference type="ARBA" id="ARBA00032687"/>
    </source>
</evidence>
<evidence type="ECO:0000256" key="7">
    <source>
        <dbReference type="ARBA" id="ARBA00022787"/>
    </source>
</evidence>
<accession>A0A922LD96</accession>
<keyword evidence="11" id="KW-0472">Membrane</keyword>
<evidence type="ECO:0000256" key="11">
    <source>
        <dbReference type="ARBA" id="ARBA00023136"/>
    </source>
</evidence>
<evidence type="ECO:0000313" key="14">
    <source>
        <dbReference type="EMBL" id="KAH9528325.1"/>
    </source>
</evidence>
<keyword evidence="15" id="KW-1185">Reference proteome</keyword>
<evidence type="ECO:0000259" key="13">
    <source>
        <dbReference type="Pfam" id="PF16026"/>
    </source>
</evidence>
<evidence type="ECO:0000256" key="2">
    <source>
        <dbReference type="ARBA" id="ARBA00004305"/>
    </source>
</evidence>
<dbReference type="GO" id="GO:0035694">
    <property type="term" value="P:mitochondrial protein catabolic process"/>
    <property type="evidence" value="ECO:0007669"/>
    <property type="project" value="InterPro"/>
</dbReference>
<dbReference type="GO" id="GO:0005759">
    <property type="term" value="C:mitochondrial matrix"/>
    <property type="evidence" value="ECO:0007669"/>
    <property type="project" value="UniProtKB-SubCell"/>
</dbReference>
<evidence type="ECO:0000313" key="15">
    <source>
        <dbReference type="Proteomes" id="UP000790347"/>
    </source>
</evidence>
<evidence type="ECO:0000256" key="4">
    <source>
        <dbReference type="ARBA" id="ARBA00008233"/>
    </source>
</evidence>
<evidence type="ECO:0000256" key="8">
    <source>
        <dbReference type="ARBA" id="ARBA00023054"/>
    </source>
</evidence>
<proteinExistence type="inferred from homology"/>
<keyword evidence="9" id="KW-0446">Lipid-binding</keyword>
<dbReference type="InterPro" id="IPR026169">
    <property type="entry name" value="MIEAP"/>
</dbReference>
<dbReference type="GO" id="GO:0035695">
    <property type="term" value="P:mitophagy by internal vacuole formation"/>
    <property type="evidence" value="ECO:0007669"/>
    <property type="project" value="TreeGrafter"/>
</dbReference>
<protein>
    <recommendedName>
        <fullName evidence="5">Mitochondria-eating protein</fullName>
    </recommendedName>
    <alternativeName>
        <fullName evidence="12">Spermatogenesis-associated protein 18</fullName>
    </alternativeName>
</protein>
<keyword evidence="10" id="KW-0496">Mitochondrion</keyword>
<reference evidence="14" key="1">
    <citation type="submission" date="2013-05" db="EMBL/GenBank/DDBJ databases">
        <authorList>
            <person name="Yim A.K.Y."/>
            <person name="Chan T.F."/>
            <person name="Ji K.M."/>
            <person name="Liu X.Y."/>
            <person name="Zhou J.W."/>
            <person name="Li R.Q."/>
            <person name="Yang K.Y."/>
            <person name="Li J."/>
            <person name="Li M."/>
            <person name="Law P.T.W."/>
            <person name="Wu Y.L."/>
            <person name="Cai Z.L."/>
            <person name="Qin H."/>
            <person name="Bao Y."/>
            <person name="Leung R.K.K."/>
            <person name="Ng P.K.S."/>
            <person name="Zou J."/>
            <person name="Zhong X.J."/>
            <person name="Ran P.X."/>
            <person name="Zhong N.S."/>
            <person name="Liu Z.G."/>
            <person name="Tsui S.K.W."/>
        </authorList>
    </citation>
    <scope>NUCLEOTIDE SEQUENCE</scope>
    <source>
        <strain evidence="14">Derf</strain>
        <tissue evidence="14">Whole organism</tissue>
    </source>
</reference>
<dbReference type="Pfam" id="PF16026">
    <property type="entry name" value="MIEAP"/>
    <property type="match status" value="1"/>
</dbReference>
<keyword evidence="7" id="KW-1000">Mitochondrion outer membrane</keyword>
<evidence type="ECO:0000256" key="5">
    <source>
        <dbReference type="ARBA" id="ARBA00019863"/>
    </source>
</evidence>
<dbReference type="InterPro" id="IPR031981">
    <property type="entry name" value="MIEAP_C"/>
</dbReference>
<evidence type="ECO:0000256" key="9">
    <source>
        <dbReference type="ARBA" id="ARBA00023121"/>
    </source>
</evidence>
<dbReference type="PANTHER" id="PTHR21771:SF1">
    <property type="entry name" value="MITOCHONDRIA-EATING PROTEIN"/>
    <property type="match status" value="1"/>
</dbReference>
<evidence type="ECO:0000256" key="6">
    <source>
        <dbReference type="ARBA" id="ARBA00022490"/>
    </source>
</evidence>
<gene>
    <name evidence="14" type="ORF">DERF_002277</name>
</gene>
<organism evidence="14 15">
    <name type="scientific">Dermatophagoides farinae</name>
    <name type="common">American house dust mite</name>
    <dbReference type="NCBI Taxonomy" id="6954"/>
    <lineage>
        <taxon>Eukaryota</taxon>
        <taxon>Metazoa</taxon>
        <taxon>Ecdysozoa</taxon>
        <taxon>Arthropoda</taxon>
        <taxon>Chelicerata</taxon>
        <taxon>Arachnida</taxon>
        <taxon>Acari</taxon>
        <taxon>Acariformes</taxon>
        <taxon>Sarcoptiformes</taxon>
        <taxon>Astigmata</taxon>
        <taxon>Psoroptidia</taxon>
        <taxon>Analgoidea</taxon>
        <taxon>Pyroglyphidae</taxon>
        <taxon>Dermatophagoidinae</taxon>
        <taxon>Dermatophagoides</taxon>
    </lineage>
</organism>
<feature type="domain" description="Mitochondria-eating protein C-terminal" evidence="13">
    <location>
        <begin position="130"/>
        <end position="346"/>
    </location>
</feature>
<dbReference type="AlphaFoldDB" id="A0A922LD96"/>
<reference evidence="14" key="2">
    <citation type="journal article" date="2022" name="Res Sq">
        <title>Comparative Genomics Reveals Insights into the Divergent Evolution of Astigmatic Mites and Household Pest Adaptations.</title>
        <authorList>
            <person name="Xiong Q."/>
            <person name="Wan A.T.-Y."/>
            <person name="Liu X.-Y."/>
            <person name="Fung C.S.-H."/>
            <person name="Xiao X."/>
            <person name="Malainual N."/>
            <person name="Hou J."/>
            <person name="Wang L."/>
            <person name="Wang M."/>
            <person name="Yang K."/>
            <person name="Cui Y."/>
            <person name="Leung E."/>
            <person name="Nong W."/>
            <person name="Shin S.-K."/>
            <person name="Au S."/>
            <person name="Jeong K.Y."/>
            <person name="Chew F.T."/>
            <person name="Hui J."/>
            <person name="Leung T.F."/>
            <person name="Tungtrongchitr A."/>
            <person name="Zhong N."/>
            <person name="Liu Z."/>
            <person name="Tsui S."/>
        </authorList>
    </citation>
    <scope>NUCLEOTIDE SEQUENCE</scope>
    <source>
        <strain evidence="14">Derf</strain>
        <tissue evidence="14">Whole organism</tissue>
    </source>
</reference>
<keyword evidence="8" id="KW-0175">Coiled coil</keyword>
<keyword evidence="6" id="KW-0963">Cytoplasm</keyword>
<dbReference type="GO" id="GO:0005741">
    <property type="term" value="C:mitochondrial outer membrane"/>
    <property type="evidence" value="ECO:0007669"/>
    <property type="project" value="UniProtKB-SubCell"/>
</dbReference>
<evidence type="ECO:0000256" key="3">
    <source>
        <dbReference type="ARBA" id="ARBA00004496"/>
    </source>
</evidence>
<evidence type="ECO:0000256" key="10">
    <source>
        <dbReference type="ARBA" id="ARBA00023128"/>
    </source>
</evidence>
<comment type="similarity">
    <text evidence="4">Belongs to the MIEAP family.</text>
</comment>
<sequence length="346" mass="39411">MTGQPNGTTLLDGQVTVNSGGHICLSSLSSSSVMNNTDSHCSNSICRIEIDGKAMANNINNNNNNDGDDNHFNHHKLSTELSWAHLRIQQLEQHQKQLQEKLTIQSKHLLSLSNGMESKFENLDQSNQTNGLVRHYEYLYSQVRVDVIDALDQFDELKDSSELKIKLLFSIVVLAHRSTEQTFKDLHLNLQKLLKLSEMITTAADAAATTTAATMNVNNENGELQRFYHDRIESTIGQYLRITSAYFDIEPNVHSVCTQIWDTLFDYPCLEKCPQLVDFIRQCVRLCWSLNVQQANFTLDIETKTFRQDWHSRTIDSNSASDMIKCYIWPTLFQHGICVHKGIVIT</sequence>
<dbReference type="Proteomes" id="UP000790347">
    <property type="component" value="Unassembled WGS sequence"/>
</dbReference>
<dbReference type="PANTHER" id="PTHR21771">
    <property type="entry name" value="MITOCHONDRIA-EATING PROTEIN-RELATED"/>
    <property type="match status" value="1"/>
</dbReference>
<dbReference type="EMBL" id="ASGP02000001">
    <property type="protein sequence ID" value="KAH9528325.1"/>
    <property type="molecule type" value="Genomic_DNA"/>
</dbReference>
<dbReference type="GO" id="GO:0008289">
    <property type="term" value="F:lipid binding"/>
    <property type="evidence" value="ECO:0007669"/>
    <property type="project" value="UniProtKB-KW"/>
</dbReference>